<feature type="domain" description="HTH tetR-type" evidence="6">
    <location>
        <begin position="12"/>
        <end position="72"/>
    </location>
</feature>
<keyword evidence="2 4" id="KW-0238">DNA-binding</keyword>
<dbReference type="PROSITE" id="PS50977">
    <property type="entry name" value="HTH_TETR_2"/>
    <property type="match status" value="1"/>
</dbReference>
<keyword evidence="1" id="KW-0805">Transcription regulation</keyword>
<feature type="compositionally biased region" description="Polar residues" evidence="5">
    <location>
        <begin position="200"/>
        <end position="214"/>
    </location>
</feature>
<dbReference type="AlphaFoldDB" id="G7UUS4"/>
<organism evidence="7 8">
    <name type="scientific">Pseudoxanthomonas spadix (strain BD-a59)</name>
    <dbReference type="NCBI Taxonomy" id="1045855"/>
    <lineage>
        <taxon>Bacteria</taxon>
        <taxon>Pseudomonadati</taxon>
        <taxon>Pseudomonadota</taxon>
        <taxon>Gammaproteobacteria</taxon>
        <taxon>Lysobacterales</taxon>
        <taxon>Lysobacteraceae</taxon>
        <taxon>Pseudoxanthomonas</taxon>
    </lineage>
</organism>
<dbReference type="PROSITE" id="PS01081">
    <property type="entry name" value="HTH_TETR_1"/>
    <property type="match status" value="1"/>
</dbReference>
<evidence type="ECO:0000313" key="8">
    <source>
        <dbReference type="Proteomes" id="UP000005870"/>
    </source>
</evidence>
<evidence type="ECO:0000256" key="3">
    <source>
        <dbReference type="ARBA" id="ARBA00023163"/>
    </source>
</evidence>
<evidence type="ECO:0000259" key="6">
    <source>
        <dbReference type="PROSITE" id="PS50977"/>
    </source>
</evidence>
<dbReference type="SUPFAM" id="SSF48498">
    <property type="entry name" value="Tetracyclin repressor-like, C-terminal domain"/>
    <property type="match status" value="1"/>
</dbReference>
<dbReference type="InterPro" id="IPR009057">
    <property type="entry name" value="Homeodomain-like_sf"/>
</dbReference>
<dbReference type="SUPFAM" id="SSF46689">
    <property type="entry name" value="Homeodomain-like"/>
    <property type="match status" value="1"/>
</dbReference>
<evidence type="ECO:0000313" key="7">
    <source>
        <dbReference type="EMBL" id="AER57547.1"/>
    </source>
</evidence>
<dbReference type="PANTHER" id="PTHR30055">
    <property type="entry name" value="HTH-TYPE TRANSCRIPTIONAL REGULATOR RUTR"/>
    <property type="match status" value="1"/>
</dbReference>
<gene>
    <name evidence="7" type="ordered locus">DSC_14515</name>
</gene>
<proteinExistence type="predicted"/>
<name>G7UUS4_PSEUP</name>
<protein>
    <submittedName>
        <fullName evidence="7">TetR family transcriptional regulator</fullName>
    </submittedName>
</protein>
<dbReference type="EMBL" id="CP003093">
    <property type="protein sequence ID" value="AER57547.1"/>
    <property type="molecule type" value="Genomic_DNA"/>
</dbReference>
<dbReference type="Gene3D" id="1.10.357.10">
    <property type="entry name" value="Tetracycline Repressor, domain 2"/>
    <property type="match status" value="1"/>
</dbReference>
<dbReference type="PANTHER" id="PTHR30055:SF234">
    <property type="entry name" value="HTH-TYPE TRANSCRIPTIONAL REGULATOR BETI"/>
    <property type="match status" value="1"/>
</dbReference>
<feature type="DNA-binding region" description="H-T-H motif" evidence="4">
    <location>
        <begin position="35"/>
        <end position="54"/>
    </location>
</feature>
<dbReference type="RefSeq" id="WP_014161720.1">
    <property type="nucleotide sequence ID" value="NC_016147.2"/>
</dbReference>
<evidence type="ECO:0000256" key="1">
    <source>
        <dbReference type="ARBA" id="ARBA00023015"/>
    </source>
</evidence>
<dbReference type="Proteomes" id="UP000005870">
    <property type="component" value="Chromosome"/>
</dbReference>
<dbReference type="eggNOG" id="COG1309">
    <property type="taxonomic scope" value="Bacteria"/>
</dbReference>
<dbReference type="HOGENOM" id="CLU_069356_12_8_6"/>
<dbReference type="InterPro" id="IPR001647">
    <property type="entry name" value="HTH_TetR"/>
</dbReference>
<evidence type="ECO:0000256" key="2">
    <source>
        <dbReference type="ARBA" id="ARBA00023125"/>
    </source>
</evidence>
<feature type="region of interest" description="Disordered" evidence="5">
    <location>
        <begin position="199"/>
        <end position="225"/>
    </location>
</feature>
<dbReference type="STRING" id="1045855.DSC_14515"/>
<dbReference type="InterPro" id="IPR023772">
    <property type="entry name" value="DNA-bd_HTH_TetR-type_CS"/>
</dbReference>
<evidence type="ECO:0000256" key="4">
    <source>
        <dbReference type="PROSITE-ProRule" id="PRU00335"/>
    </source>
</evidence>
<evidence type="ECO:0000256" key="5">
    <source>
        <dbReference type="SAM" id="MobiDB-lite"/>
    </source>
</evidence>
<dbReference type="GO" id="GO:0000976">
    <property type="term" value="F:transcription cis-regulatory region binding"/>
    <property type="evidence" value="ECO:0007669"/>
    <property type="project" value="TreeGrafter"/>
</dbReference>
<keyword evidence="8" id="KW-1185">Reference proteome</keyword>
<dbReference type="KEGG" id="psd:DSC_14515"/>
<reference evidence="7 8" key="1">
    <citation type="journal article" date="2012" name="J. Bacteriol.">
        <title>Complete Genome Sequence of the BTEX-Degrading Bacterium Pseudoxanthomonas spadix BD-a59.</title>
        <authorList>
            <person name="Lee S.H."/>
            <person name="Jin H.M."/>
            <person name="Lee H.J."/>
            <person name="Kim J.M."/>
            <person name="Jeon C.O."/>
        </authorList>
    </citation>
    <scope>NUCLEOTIDE SEQUENCE [LARGE SCALE GENOMIC DNA]</scope>
    <source>
        <strain evidence="7 8">BD-a59</strain>
    </source>
</reference>
<dbReference type="Pfam" id="PF00440">
    <property type="entry name" value="TetR_N"/>
    <property type="match status" value="1"/>
</dbReference>
<dbReference type="GO" id="GO:0003700">
    <property type="term" value="F:DNA-binding transcription factor activity"/>
    <property type="evidence" value="ECO:0007669"/>
    <property type="project" value="TreeGrafter"/>
</dbReference>
<dbReference type="InterPro" id="IPR036271">
    <property type="entry name" value="Tet_transcr_reg_TetR-rel_C_sf"/>
</dbReference>
<accession>G7UUS4</accession>
<keyword evidence="3" id="KW-0804">Transcription</keyword>
<sequence>MGSQMIKGIPKRKTREEILELSAPLFAQYGYDGVSMRDVAAVAGLTQAALYYYFSDKDQLYLDAVGCAFEEKMEPLKALFDGAGNPWDRLESFVFQFARLLAKEENFRRLIQWVLLDSDERRLQSLADQVFRDLFSALRHLAVEVAPGHDPQSFVISLIGLVIYPFETRSVRRFLPGYQRQHEDPEAIARHVVGLMRNGLGTNSEGKSQQTPGPGQTCGADVSAP</sequence>
<dbReference type="PRINTS" id="PR00455">
    <property type="entry name" value="HTHTETR"/>
</dbReference>
<dbReference type="InterPro" id="IPR050109">
    <property type="entry name" value="HTH-type_TetR-like_transc_reg"/>
</dbReference>